<reference evidence="3 4" key="1">
    <citation type="journal article" date="2005" name="Nature">
        <title>The genome of the social amoeba Dictyostelium discoideum.</title>
        <authorList>
            <consortium name="The Dictyostelium discoideum Sequencing Consortium"/>
            <person name="Eichinger L."/>
            <person name="Pachebat J.A."/>
            <person name="Glockner G."/>
            <person name="Rajandream M.A."/>
            <person name="Sucgang R."/>
            <person name="Berriman M."/>
            <person name="Song J."/>
            <person name="Olsen R."/>
            <person name="Szafranski K."/>
            <person name="Xu Q."/>
            <person name="Tunggal B."/>
            <person name="Kummerfeld S."/>
            <person name="Madera M."/>
            <person name="Konfortov B.A."/>
            <person name="Rivero F."/>
            <person name="Bankier A.T."/>
            <person name="Lehmann R."/>
            <person name="Hamlin N."/>
            <person name="Davies R."/>
            <person name="Gaudet P."/>
            <person name="Fey P."/>
            <person name="Pilcher K."/>
            <person name="Chen G."/>
            <person name="Saunders D."/>
            <person name="Sodergren E."/>
            <person name="Davis P."/>
            <person name="Kerhornou A."/>
            <person name="Nie X."/>
            <person name="Hall N."/>
            <person name="Anjard C."/>
            <person name="Hemphill L."/>
            <person name="Bason N."/>
            <person name="Farbrother P."/>
            <person name="Desany B."/>
            <person name="Just E."/>
            <person name="Morio T."/>
            <person name="Rost R."/>
            <person name="Churcher C."/>
            <person name="Cooper J."/>
            <person name="Haydock S."/>
            <person name="van Driessche N."/>
            <person name="Cronin A."/>
            <person name="Goodhead I."/>
            <person name="Muzny D."/>
            <person name="Mourier T."/>
            <person name="Pain A."/>
            <person name="Lu M."/>
            <person name="Harper D."/>
            <person name="Lindsay R."/>
            <person name="Hauser H."/>
            <person name="James K."/>
            <person name="Quiles M."/>
            <person name="Madan Babu M."/>
            <person name="Saito T."/>
            <person name="Buchrieser C."/>
            <person name="Wardroper A."/>
            <person name="Felder M."/>
            <person name="Thangavelu M."/>
            <person name="Johnson D."/>
            <person name="Knights A."/>
            <person name="Loulseged H."/>
            <person name="Mungall K."/>
            <person name="Oliver K."/>
            <person name="Price C."/>
            <person name="Quail M.A."/>
            <person name="Urushihara H."/>
            <person name="Hernandez J."/>
            <person name="Rabbinowitsch E."/>
            <person name="Steffen D."/>
            <person name="Sanders M."/>
            <person name="Ma J."/>
            <person name="Kohara Y."/>
            <person name="Sharp S."/>
            <person name="Simmonds M."/>
            <person name="Spiegler S."/>
            <person name="Tivey A."/>
            <person name="Sugano S."/>
            <person name="White B."/>
            <person name="Walker D."/>
            <person name="Woodward J."/>
            <person name="Winckler T."/>
            <person name="Tanaka Y."/>
            <person name="Shaulsky G."/>
            <person name="Schleicher M."/>
            <person name="Weinstock G."/>
            <person name="Rosenthal A."/>
            <person name="Cox E.C."/>
            <person name="Chisholm R.L."/>
            <person name="Gibbs R."/>
            <person name="Loomis W.F."/>
            <person name="Platzer M."/>
            <person name="Kay R.R."/>
            <person name="Williams J."/>
            <person name="Dear P.H."/>
            <person name="Noegel A.A."/>
            <person name="Barrell B."/>
            <person name="Kuspa A."/>
        </authorList>
    </citation>
    <scope>NUCLEOTIDE SEQUENCE [LARGE SCALE GENOMIC DNA]</scope>
    <source>
        <strain evidence="3 4">AX4</strain>
    </source>
</reference>
<dbReference type="HOGENOM" id="CLU_797927_0_0_1"/>
<evidence type="ECO:0000259" key="2">
    <source>
        <dbReference type="Pfam" id="PF13529"/>
    </source>
</evidence>
<dbReference type="OMA" id="QETQYNC"/>
<dbReference type="Pfam" id="PF13529">
    <property type="entry name" value="Peptidase_C39_2"/>
    <property type="match status" value="1"/>
</dbReference>
<dbReference type="GlyGen" id="Q55DB1">
    <property type="glycosylation" value="1 site"/>
</dbReference>
<evidence type="ECO:0000313" key="3">
    <source>
        <dbReference type="EMBL" id="EAL72208.1"/>
    </source>
</evidence>
<name>Q55DB1_DICDI</name>
<dbReference type="InParanoid" id="Q55DB1"/>
<feature type="signal peptide" evidence="1">
    <location>
        <begin position="1"/>
        <end position="21"/>
    </location>
</feature>
<feature type="chain" id="PRO_5004250321" description="Peptidase C39-like domain-containing protein" evidence="1">
    <location>
        <begin position="22"/>
        <end position="348"/>
    </location>
</feature>
<dbReference type="EMBL" id="AAFI02000005">
    <property type="protein sequence ID" value="EAL72208.1"/>
    <property type="molecule type" value="Genomic_DNA"/>
</dbReference>
<evidence type="ECO:0000256" key="1">
    <source>
        <dbReference type="SAM" id="SignalP"/>
    </source>
</evidence>
<sequence length="348" mass="39014">MNKSIKLFICFFATLVCITIAYPTSYYIPNVPYHRQETQYNCGDASLQMVLEYYGRKIDQLEIDDVARTSNKVGTSSYDIIRTPRFSVMSASQGTDEKEHEVKHGFKGHPLGLLSVGYSSANLWLDELKSLVANDIPVIVLMAYLPTDLGGHFRVIVGYDDEQEIIYSNDPWDRDGQPRLFNMSYTEFTQLWNYTEPQSPRGTPFFGSIMFPLTMESSSQQLSGTNQTKITASFSYDNPFPIDNINATLPTGLSALTSLILPNGAILAQNLPDQQSSYVTPTSQLTQGSSNSFSWIIECENTCGGYSYQVETEIVITDSVPLTYFRNSYSFPTYTYMDIVGNTITSSI</sequence>
<dbReference type="AlphaFoldDB" id="Q55DB1"/>
<keyword evidence="1" id="KW-0732">Signal</keyword>
<dbReference type="PaxDb" id="44689-DDB0190498"/>
<dbReference type="SMR" id="Q55DB1"/>
<dbReference type="VEuPathDB" id="AmoebaDB:DDB_G0269716"/>
<dbReference type="RefSeq" id="XP_646220.1">
    <property type="nucleotide sequence ID" value="XM_641128.1"/>
</dbReference>
<proteinExistence type="predicted"/>
<dbReference type="Gene3D" id="3.90.70.10">
    <property type="entry name" value="Cysteine proteinases"/>
    <property type="match status" value="1"/>
</dbReference>
<gene>
    <name evidence="3" type="ORF">DDB_G0269716</name>
</gene>
<dbReference type="eggNOG" id="ENOG502SUZP">
    <property type="taxonomic scope" value="Eukaryota"/>
</dbReference>
<dbReference type="GeneID" id="8617174"/>
<dbReference type="CDD" id="cd02549">
    <property type="entry name" value="Peptidase_C39A"/>
    <property type="match status" value="1"/>
</dbReference>
<dbReference type="KEGG" id="ddi:DDB_G0269716"/>
<comment type="caution">
    <text evidence="3">The sequence shown here is derived from an EMBL/GenBank/DDBJ whole genome shotgun (WGS) entry which is preliminary data.</text>
</comment>
<organism evidence="3 4">
    <name type="scientific">Dictyostelium discoideum</name>
    <name type="common">Social amoeba</name>
    <dbReference type="NCBI Taxonomy" id="44689"/>
    <lineage>
        <taxon>Eukaryota</taxon>
        <taxon>Amoebozoa</taxon>
        <taxon>Evosea</taxon>
        <taxon>Eumycetozoa</taxon>
        <taxon>Dictyostelia</taxon>
        <taxon>Dictyosteliales</taxon>
        <taxon>Dictyosteliaceae</taxon>
        <taxon>Dictyostelium</taxon>
    </lineage>
</organism>
<dbReference type="dictyBase" id="DDB_G0269716"/>
<dbReference type="InterPro" id="IPR039564">
    <property type="entry name" value="Peptidase_C39-like"/>
</dbReference>
<dbReference type="InterPro" id="IPR039563">
    <property type="entry name" value="Peptidase_C39_single_dom"/>
</dbReference>
<accession>Q55DB1</accession>
<dbReference type="Proteomes" id="UP000002195">
    <property type="component" value="Unassembled WGS sequence"/>
</dbReference>
<feature type="domain" description="Peptidase C39-like" evidence="2">
    <location>
        <begin position="30"/>
        <end position="172"/>
    </location>
</feature>
<protein>
    <recommendedName>
        <fullName evidence="2">Peptidase C39-like domain-containing protein</fullName>
    </recommendedName>
</protein>
<evidence type="ECO:0000313" key="4">
    <source>
        <dbReference type="Proteomes" id="UP000002195"/>
    </source>
</evidence>
<keyword evidence="4" id="KW-1185">Reference proteome</keyword>